<organism evidence="2 3">
    <name type="scientific">Lichenifustis flavocetrariae</name>
    <dbReference type="NCBI Taxonomy" id="2949735"/>
    <lineage>
        <taxon>Bacteria</taxon>
        <taxon>Pseudomonadati</taxon>
        <taxon>Pseudomonadota</taxon>
        <taxon>Alphaproteobacteria</taxon>
        <taxon>Hyphomicrobiales</taxon>
        <taxon>Lichenihabitantaceae</taxon>
        <taxon>Lichenifustis</taxon>
    </lineage>
</organism>
<dbReference type="Proteomes" id="UP001165667">
    <property type="component" value="Unassembled WGS sequence"/>
</dbReference>
<proteinExistence type="predicted"/>
<feature type="region of interest" description="Disordered" evidence="1">
    <location>
        <begin position="1"/>
        <end position="30"/>
    </location>
</feature>
<sequence>MSRRNRIGASSSMGFADDADISANDRDKEKRGEAKLLEAVGVIRDIGATHTCGLRELAFRNTPCPQR</sequence>
<keyword evidence="3" id="KW-1185">Reference proteome</keyword>
<name>A0AA41YY53_9HYPH</name>
<dbReference type="RefSeq" id="WP_282585552.1">
    <property type="nucleotide sequence ID" value="NZ_JAMOIM010000008.1"/>
</dbReference>
<dbReference type="EMBL" id="JAMOIM010000008">
    <property type="protein sequence ID" value="MCW6509193.1"/>
    <property type="molecule type" value="Genomic_DNA"/>
</dbReference>
<evidence type="ECO:0000313" key="3">
    <source>
        <dbReference type="Proteomes" id="UP001165667"/>
    </source>
</evidence>
<gene>
    <name evidence="2" type="ORF">M8523_14290</name>
</gene>
<accession>A0AA41YY53</accession>
<evidence type="ECO:0000256" key="1">
    <source>
        <dbReference type="SAM" id="MobiDB-lite"/>
    </source>
</evidence>
<protein>
    <submittedName>
        <fullName evidence="2">Uncharacterized protein</fullName>
    </submittedName>
</protein>
<comment type="caution">
    <text evidence="2">The sequence shown here is derived from an EMBL/GenBank/DDBJ whole genome shotgun (WGS) entry which is preliminary data.</text>
</comment>
<evidence type="ECO:0000313" key="2">
    <source>
        <dbReference type="EMBL" id="MCW6509193.1"/>
    </source>
</evidence>
<dbReference type="AlphaFoldDB" id="A0AA41YY53"/>
<reference evidence="2" key="1">
    <citation type="submission" date="2022-05" db="EMBL/GenBank/DDBJ databases">
        <authorList>
            <person name="Pankratov T."/>
        </authorList>
    </citation>
    <scope>NUCLEOTIDE SEQUENCE</scope>
    <source>
        <strain evidence="2">BP6-180914</strain>
    </source>
</reference>